<reference evidence="9" key="1">
    <citation type="submission" date="2017-01" db="EMBL/GenBank/DDBJ databases">
        <title>Comparative genomics of anhydrobiosis in the tardigrade Hypsibius dujardini.</title>
        <authorList>
            <person name="Yoshida Y."/>
            <person name="Koutsovoulos G."/>
            <person name="Laetsch D."/>
            <person name="Stevens L."/>
            <person name="Kumar S."/>
            <person name="Horikawa D."/>
            <person name="Ishino K."/>
            <person name="Komine S."/>
            <person name="Tomita M."/>
            <person name="Blaxter M."/>
            <person name="Arakawa K."/>
        </authorList>
    </citation>
    <scope>NUCLEOTIDE SEQUENCE [LARGE SCALE GENOMIC DNA]</scope>
    <source>
        <strain evidence="9">Z151</strain>
    </source>
</reference>
<dbReference type="PRINTS" id="PR00252">
    <property type="entry name" value="NRIONCHANNEL"/>
</dbReference>
<comment type="similarity">
    <text evidence="5">Belongs to the ligand-gated ion channel (TC 1.A.9) family.</text>
</comment>
<keyword evidence="8" id="KW-0675">Receptor</keyword>
<evidence type="ECO:0000256" key="3">
    <source>
        <dbReference type="ARBA" id="ARBA00022989"/>
    </source>
</evidence>
<keyword evidence="2 5" id="KW-0812">Transmembrane</keyword>
<dbReference type="InterPro" id="IPR038050">
    <property type="entry name" value="Neuro_actylchol_rec"/>
</dbReference>
<feature type="domain" description="Neurotransmitter-gated ion-channel ligand-binding" evidence="6">
    <location>
        <begin position="3"/>
        <end position="181"/>
    </location>
</feature>
<sequence length="405" mass="46756">MVVLTLGPISELNSDYSMDCYFRQYWRDERLKFTSSDSLKEIALNNLMLDMIWKPDTYFHNGKEYYVHTLTTANKLLRLSPNGDVTYSMRFTIRAQCPMKLTFYPADAQSCPLIIGSFAYQSHDLLYHWHKEGVKKENGLTMPQFELVSHPFRNFFAEFEVGFKRENYSMVRVDFQLQRRMGYFLLQIYLPCMLIVVLSWVSFWLNREATERLTLGITAFLTLATTNQDQKDILPKTSFPTALECASIIQFAAVHFFTKTGFEEINLPPETSTDTEDDWENVYSSEHDQTYGKMANSNHKFSNHIGAGVGGKYPNDKVANHTGSNHRDVRFKVRDDVEDYSSRAGKESGCQKFIYCITGNEEYRTELIKRGKHRGSSINSVSTLDRMSRIKSVYEYIIATTSANA</sequence>
<name>A0A1W0WSS5_HYPEX</name>
<evidence type="ECO:0000313" key="8">
    <source>
        <dbReference type="EMBL" id="OQV18235.1"/>
    </source>
</evidence>
<keyword evidence="3 5" id="KW-1133">Transmembrane helix</keyword>
<dbReference type="SUPFAM" id="SSF63712">
    <property type="entry name" value="Nicotinic receptor ligand binding domain-like"/>
    <property type="match status" value="1"/>
</dbReference>
<dbReference type="Gene3D" id="2.70.170.10">
    <property type="entry name" value="Neurotransmitter-gated ion-channel ligand-binding domain"/>
    <property type="match status" value="1"/>
</dbReference>
<comment type="caution">
    <text evidence="8">The sequence shown here is derived from an EMBL/GenBank/DDBJ whole genome shotgun (WGS) entry which is preliminary data.</text>
</comment>
<dbReference type="SUPFAM" id="SSF90112">
    <property type="entry name" value="Neurotransmitter-gated ion-channel transmembrane pore"/>
    <property type="match status" value="1"/>
</dbReference>
<dbReference type="InterPro" id="IPR018000">
    <property type="entry name" value="Neurotransmitter_ion_chnl_CS"/>
</dbReference>
<evidence type="ECO:0000256" key="1">
    <source>
        <dbReference type="ARBA" id="ARBA00004141"/>
    </source>
</evidence>
<dbReference type="Pfam" id="PF02931">
    <property type="entry name" value="Neur_chan_LBD"/>
    <property type="match status" value="1"/>
</dbReference>
<evidence type="ECO:0000259" key="7">
    <source>
        <dbReference type="Pfam" id="PF02932"/>
    </source>
</evidence>
<comment type="caution">
    <text evidence="5">Lacks conserved residue(s) required for the propagation of feature annotation.</text>
</comment>
<keyword evidence="4 5" id="KW-0472">Membrane</keyword>
<comment type="subcellular location">
    <subcellularLocation>
        <location evidence="1">Membrane</location>
        <topology evidence="1">Multi-pass membrane protein</topology>
    </subcellularLocation>
</comment>
<evidence type="ECO:0000256" key="4">
    <source>
        <dbReference type="ARBA" id="ARBA00023136"/>
    </source>
</evidence>
<dbReference type="InterPro" id="IPR006201">
    <property type="entry name" value="Neur_channel"/>
</dbReference>
<evidence type="ECO:0000256" key="2">
    <source>
        <dbReference type="ARBA" id="ARBA00022692"/>
    </source>
</evidence>
<dbReference type="GO" id="GO:0016020">
    <property type="term" value="C:membrane"/>
    <property type="evidence" value="ECO:0007669"/>
    <property type="project" value="UniProtKB-SubCell"/>
</dbReference>
<feature type="transmembrane region" description="Helical" evidence="5">
    <location>
        <begin position="182"/>
        <end position="205"/>
    </location>
</feature>
<dbReference type="AlphaFoldDB" id="A0A1W0WSS5"/>
<feature type="domain" description="Neurotransmitter-gated ion-channel transmembrane" evidence="7">
    <location>
        <begin position="188"/>
        <end position="300"/>
    </location>
</feature>
<dbReference type="Pfam" id="PF02932">
    <property type="entry name" value="Neur_chan_memb"/>
    <property type="match status" value="1"/>
</dbReference>
<evidence type="ECO:0000259" key="6">
    <source>
        <dbReference type="Pfam" id="PF02931"/>
    </source>
</evidence>
<proteinExistence type="inferred from homology"/>
<dbReference type="Proteomes" id="UP000192578">
    <property type="component" value="Unassembled WGS sequence"/>
</dbReference>
<dbReference type="OrthoDB" id="203862at2759"/>
<evidence type="ECO:0000313" key="9">
    <source>
        <dbReference type="Proteomes" id="UP000192578"/>
    </source>
</evidence>
<dbReference type="CDD" id="cd19049">
    <property type="entry name" value="LGIC_TM_anion"/>
    <property type="match status" value="1"/>
</dbReference>
<keyword evidence="5" id="KW-0406">Ion transport</keyword>
<organism evidence="8 9">
    <name type="scientific">Hypsibius exemplaris</name>
    <name type="common">Freshwater tardigrade</name>
    <dbReference type="NCBI Taxonomy" id="2072580"/>
    <lineage>
        <taxon>Eukaryota</taxon>
        <taxon>Metazoa</taxon>
        <taxon>Ecdysozoa</taxon>
        <taxon>Tardigrada</taxon>
        <taxon>Eutardigrada</taxon>
        <taxon>Parachela</taxon>
        <taxon>Hypsibioidea</taxon>
        <taxon>Hypsibiidae</taxon>
        <taxon>Hypsibius</taxon>
    </lineage>
</organism>
<dbReference type="GO" id="GO:0004888">
    <property type="term" value="F:transmembrane signaling receptor activity"/>
    <property type="evidence" value="ECO:0007669"/>
    <property type="project" value="InterPro"/>
</dbReference>
<protein>
    <submittedName>
        <fullName evidence="8">Gamma-aminobutyric acid receptor subunit alpha-6</fullName>
    </submittedName>
</protein>
<dbReference type="PANTHER" id="PTHR18945">
    <property type="entry name" value="NEUROTRANSMITTER GATED ION CHANNEL"/>
    <property type="match status" value="1"/>
</dbReference>
<dbReference type="GO" id="GO:0005230">
    <property type="term" value="F:extracellular ligand-gated monoatomic ion channel activity"/>
    <property type="evidence" value="ECO:0007669"/>
    <property type="project" value="InterPro"/>
</dbReference>
<accession>A0A1W0WSS5</accession>
<keyword evidence="5" id="KW-0813">Transport</keyword>
<gene>
    <name evidence="8" type="ORF">BV898_07631</name>
</gene>
<keyword evidence="9" id="KW-1185">Reference proteome</keyword>
<dbReference type="InterPro" id="IPR036734">
    <property type="entry name" value="Neur_chan_lig-bd_sf"/>
</dbReference>
<dbReference type="Gene3D" id="1.20.58.390">
    <property type="entry name" value="Neurotransmitter-gated ion-channel transmembrane domain"/>
    <property type="match status" value="1"/>
</dbReference>
<dbReference type="InterPro" id="IPR006202">
    <property type="entry name" value="Neur_chan_lig-bd"/>
</dbReference>
<dbReference type="EMBL" id="MTYJ01000051">
    <property type="protein sequence ID" value="OQV18235.1"/>
    <property type="molecule type" value="Genomic_DNA"/>
</dbReference>
<dbReference type="InterPro" id="IPR006029">
    <property type="entry name" value="Neurotrans-gated_channel_TM"/>
</dbReference>
<dbReference type="InterPro" id="IPR036719">
    <property type="entry name" value="Neuro-gated_channel_TM_sf"/>
</dbReference>
<evidence type="ECO:0000256" key="5">
    <source>
        <dbReference type="RuleBase" id="RU000687"/>
    </source>
</evidence>
<dbReference type="PROSITE" id="PS00236">
    <property type="entry name" value="NEUROTR_ION_CHANNEL"/>
    <property type="match status" value="1"/>
</dbReference>
<keyword evidence="5" id="KW-0407">Ion channel</keyword>